<dbReference type="Proteomes" id="UP000290588">
    <property type="component" value="Unassembled WGS sequence"/>
</dbReference>
<evidence type="ECO:0000313" key="4">
    <source>
        <dbReference type="EMBL" id="RXI33047.1"/>
    </source>
</evidence>
<dbReference type="AlphaFoldDB" id="A0A347U4S4"/>
<feature type="transmembrane region" description="Helical" evidence="2">
    <location>
        <begin position="15"/>
        <end position="36"/>
    </location>
</feature>
<accession>A0A347U4S4</accession>
<keyword evidence="2" id="KW-0812">Transmembrane</keyword>
<evidence type="ECO:0000256" key="1">
    <source>
        <dbReference type="SAM" id="Coils"/>
    </source>
</evidence>
<name>A0A347U4S4_9BACT</name>
<sequence>MISISNKTIANTSKLIISILVIYTLVYVGFKAMNYYKSYYEKEKLTNDLQLKRDETNSLKTKANESKKRIEDLEKSYMTKEEIETKVKDIFSRMSLLDYQLDFIDSKKMCIDRYIIITRVNTQSENGLKAAEGILSYIGEIKKSDMDETLYFVNYISKPKEIK</sequence>
<evidence type="ECO:0000256" key="2">
    <source>
        <dbReference type="SAM" id="Phobius"/>
    </source>
</evidence>
<dbReference type="OrthoDB" id="5344100at2"/>
<evidence type="ECO:0000313" key="3">
    <source>
        <dbReference type="EMBL" id="AXX93852.1"/>
    </source>
</evidence>
<dbReference type="KEGG" id="aell:AELL_0147"/>
<dbReference type="Proteomes" id="UP000262582">
    <property type="component" value="Chromosome"/>
</dbReference>
<dbReference type="EMBL" id="CP032097">
    <property type="protein sequence ID" value="AXX93852.1"/>
    <property type="molecule type" value="Genomic_DNA"/>
</dbReference>
<evidence type="ECO:0000313" key="5">
    <source>
        <dbReference type="Proteomes" id="UP000262582"/>
    </source>
</evidence>
<keyword evidence="2" id="KW-0472">Membrane</keyword>
<keyword evidence="5" id="KW-1185">Reference proteome</keyword>
<reference evidence="4 6" key="1">
    <citation type="submission" date="2017-09" db="EMBL/GenBank/DDBJ databases">
        <title>Genomics of the genus Arcobacter.</title>
        <authorList>
            <person name="Perez-Cataluna A."/>
            <person name="Figueras M.J."/>
            <person name="Salas-Masso N."/>
        </authorList>
    </citation>
    <scope>NUCLEOTIDE SEQUENCE [LARGE SCALE GENOMIC DNA]</scope>
    <source>
        <strain evidence="4 6">CECT 7837</strain>
    </source>
</reference>
<organism evidence="4 6">
    <name type="scientific">Arcobacter ellisii</name>
    <dbReference type="NCBI Taxonomy" id="913109"/>
    <lineage>
        <taxon>Bacteria</taxon>
        <taxon>Pseudomonadati</taxon>
        <taxon>Campylobacterota</taxon>
        <taxon>Epsilonproteobacteria</taxon>
        <taxon>Campylobacterales</taxon>
        <taxon>Arcobacteraceae</taxon>
        <taxon>Arcobacter</taxon>
    </lineage>
</organism>
<keyword evidence="1" id="KW-0175">Coiled coil</keyword>
<proteinExistence type="predicted"/>
<evidence type="ECO:0000313" key="6">
    <source>
        <dbReference type="Proteomes" id="UP000290588"/>
    </source>
</evidence>
<reference evidence="3 5" key="2">
    <citation type="submission" date="2018-08" db="EMBL/GenBank/DDBJ databases">
        <title>Complete genome of the Arcobacter ellisii type strain LMG 26155.</title>
        <authorList>
            <person name="Miller W.G."/>
            <person name="Yee E."/>
            <person name="Bono J.L."/>
        </authorList>
    </citation>
    <scope>NUCLEOTIDE SEQUENCE [LARGE SCALE GENOMIC DNA]</scope>
    <source>
        <strain evidence="3 5">LMG 26155</strain>
    </source>
</reference>
<protein>
    <submittedName>
        <fullName evidence="4">Uncharacterized protein</fullName>
    </submittedName>
</protein>
<gene>
    <name evidence="3" type="ORF">AELL_0147</name>
    <name evidence="4" type="ORF">CP962_01170</name>
</gene>
<keyword evidence="2" id="KW-1133">Transmembrane helix</keyword>
<dbReference type="EMBL" id="NXIG01000001">
    <property type="protein sequence ID" value="RXI33047.1"/>
    <property type="molecule type" value="Genomic_DNA"/>
</dbReference>
<feature type="coiled-coil region" evidence="1">
    <location>
        <begin position="42"/>
        <end position="83"/>
    </location>
</feature>
<dbReference type="RefSeq" id="WP_118916104.1">
    <property type="nucleotide sequence ID" value="NZ_CP032097.1"/>
</dbReference>